<sequence>MVLKIPFLPLFKRFFSKKRHSTATSLIQEVARIPYATEWELYYPGGRIPPFSPMYDVAHGSGVLYEAPPSISDMQVLRRFDTNYQQWVHKHNSALHSPELSLNLGDAYSLIWRYYGWEDKISKLLHRERIAISPNWTPILPRIPELCYWVAPPGLLTTNCDASLASRAIGVSFRTPRGELLGNLIHQSLPDDVCTVEGAEVFAMLKALEASRQLLRGFEDSHECKKGLLLLNDNMHMVRKLVCGEFMKGSTPTALLVNGLLQKARNVIADIERDKTVVTILYVRRESNRLADFVSAFDVSGSDQGSFLSAEYSGDSETECIPSLLSEILSEDAQGEFLFRKGTIDEIREEGFTPKKEKLSKRKT</sequence>
<dbReference type="EMBL" id="OOIL02002675">
    <property type="protein sequence ID" value="VFQ84026.1"/>
    <property type="molecule type" value="Genomic_DNA"/>
</dbReference>
<evidence type="ECO:0000313" key="1">
    <source>
        <dbReference type="EMBL" id="VFQ84026.1"/>
    </source>
</evidence>
<accession>A0A484M7M7</accession>
<organism evidence="1 2">
    <name type="scientific">Cuscuta campestris</name>
    <dbReference type="NCBI Taxonomy" id="132261"/>
    <lineage>
        <taxon>Eukaryota</taxon>
        <taxon>Viridiplantae</taxon>
        <taxon>Streptophyta</taxon>
        <taxon>Embryophyta</taxon>
        <taxon>Tracheophyta</taxon>
        <taxon>Spermatophyta</taxon>
        <taxon>Magnoliopsida</taxon>
        <taxon>eudicotyledons</taxon>
        <taxon>Gunneridae</taxon>
        <taxon>Pentapetalae</taxon>
        <taxon>asterids</taxon>
        <taxon>lamiids</taxon>
        <taxon>Solanales</taxon>
        <taxon>Convolvulaceae</taxon>
        <taxon>Cuscuteae</taxon>
        <taxon>Cuscuta</taxon>
        <taxon>Cuscuta subgen. Grammica</taxon>
        <taxon>Cuscuta sect. Cleistogrammica</taxon>
    </lineage>
</organism>
<reference evidence="1 2" key="1">
    <citation type="submission" date="2018-04" db="EMBL/GenBank/DDBJ databases">
        <authorList>
            <person name="Vogel A."/>
        </authorList>
    </citation>
    <scope>NUCLEOTIDE SEQUENCE [LARGE SCALE GENOMIC DNA]</scope>
</reference>
<keyword evidence="2" id="KW-1185">Reference proteome</keyword>
<protein>
    <submittedName>
        <fullName evidence="1">Uncharacterized protein</fullName>
    </submittedName>
</protein>
<proteinExistence type="predicted"/>
<gene>
    <name evidence="1" type="ORF">CCAM_LOCUS25802</name>
</gene>
<evidence type="ECO:0000313" key="2">
    <source>
        <dbReference type="Proteomes" id="UP000595140"/>
    </source>
</evidence>
<dbReference type="AlphaFoldDB" id="A0A484M7M7"/>
<name>A0A484M7M7_9ASTE</name>
<dbReference type="Proteomes" id="UP000595140">
    <property type="component" value="Unassembled WGS sequence"/>
</dbReference>